<dbReference type="GeneID" id="59265815"/>
<dbReference type="AlphaFoldDB" id="A0A8H6AKW3"/>
<comment type="caution">
    <text evidence="1">The sequence shown here is derived from an EMBL/GenBank/DDBJ whole genome shotgun (WGS) entry which is preliminary data.</text>
</comment>
<name>A0A8H6AKW3_9HELO</name>
<proteinExistence type="predicted"/>
<evidence type="ECO:0000313" key="1">
    <source>
        <dbReference type="EMBL" id="KAF5869254.1"/>
    </source>
</evidence>
<reference evidence="1 2" key="1">
    <citation type="journal article" date="2020" name="Phytopathology">
        <title>A high-quality genome resource of Botrytis fragariae, a new and rapidly spreading fungal pathogen causing strawberry gray mold in the U.S.A.</title>
        <authorList>
            <person name="Wu Y."/>
            <person name="Saski C.A."/>
            <person name="Schnabel G."/>
            <person name="Xiao S."/>
            <person name="Hu M."/>
        </authorList>
    </citation>
    <scope>NUCLEOTIDE SEQUENCE [LARGE SCALE GENOMIC DNA]</scope>
    <source>
        <strain evidence="1 2">BVB16</strain>
    </source>
</reference>
<dbReference type="RefSeq" id="XP_037188203.1">
    <property type="nucleotide sequence ID" value="XM_037342123.1"/>
</dbReference>
<organism evidence="1 2">
    <name type="scientific">Botrytis fragariae</name>
    <dbReference type="NCBI Taxonomy" id="1964551"/>
    <lineage>
        <taxon>Eukaryota</taxon>
        <taxon>Fungi</taxon>
        <taxon>Dikarya</taxon>
        <taxon>Ascomycota</taxon>
        <taxon>Pezizomycotina</taxon>
        <taxon>Leotiomycetes</taxon>
        <taxon>Helotiales</taxon>
        <taxon>Sclerotiniaceae</taxon>
        <taxon>Botrytis</taxon>
    </lineage>
</organism>
<dbReference type="EMBL" id="JABFCT010000018">
    <property type="protein sequence ID" value="KAF5869254.1"/>
    <property type="molecule type" value="Genomic_DNA"/>
</dbReference>
<accession>A0A8H6AKW3</accession>
<gene>
    <name evidence="1" type="ORF">Bfra_011797</name>
</gene>
<evidence type="ECO:0000313" key="2">
    <source>
        <dbReference type="Proteomes" id="UP000531561"/>
    </source>
</evidence>
<dbReference type="Proteomes" id="UP000531561">
    <property type="component" value="Unassembled WGS sequence"/>
</dbReference>
<protein>
    <submittedName>
        <fullName evidence="1">Uncharacterized protein</fullName>
    </submittedName>
</protein>
<sequence length="60" mass="7011">MGGGGKDNPEYNYGILEVLFIQLLRVINIENLIKLYKKANKYSGQNNNFVYKYSIFLNNY</sequence>
<keyword evidence="2" id="KW-1185">Reference proteome</keyword>